<evidence type="ECO:0000256" key="1">
    <source>
        <dbReference type="ARBA" id="ARBA00004141"/>
    </source>
</evidence>
<comment type="caution">
    <text evidence="6">The sequence shown here is derived from an EMBL/GenBank/DDBJ whole genome shotgun (WGS) entry which is preliminary data.</text>
</comment>
<name>A0A9E2KU82_9LACO</name>
<reference evidence="6" key="2">
    <citation type="submission" date="2021-04" db="EMBL/GenBank/DDBJ databases">
        <authorList>
            <person name="Gilroy R."/>
        </authorList>
    </citation>
    <scope>NUCLEOTIDE SEQUENCE</scope>
    <source>
        <strain evidence="6">876</strain>
    </source>
</reference>
<feature type="transmembrane region" description="Helical" evidence="5">
    <location>
        <begin position="247"/>
        <end position="265"/>
    </location>
</feature>
<feature type="transmembrane region" description="Helical" evidence="5">
    <location>
        <begin position="107"/>
        <end position="127"/>
    </location>
</feature>
<proteinExistence type="predicted"/>
<evidence type="ECO:0000256" key="4">
    <source>
        <dbReference type="ARBA" id="ARBA00023136"/>
    </source>
</evidence>
<dbReference type="Proteomes" id="UP000824180">
    <property type="component" value="Unassembled WGS sequence"/>
</dbReference>
<feature type="transmembrane region" description="Helical" evidence="5">
    <location>
        <begin position="73"/>
        <end position="95"/>
    </location>
</feature>
<feature type="transmembrane region" description="Helical" evidence="5">
    <location>
        <begin position="20"/>
        <end position="38"/>
    </location>
</feature>
<evidence type="ECO:0000313" key="7">
    <source>
        <dbReference type="Proteomes" id="UP000824180"/>
    </source>
</evidence>
<dbReference type="PANTHER" id="PTHR33514">
    <property type="entry name" value="PROTEIN ABCI12, CHLOROPLASTIC"/>
    <property type="match status" value="1"/>
</dbReference>
<sequence>MNNMVVFGSYIPLNSPIHRLDARTKLLLCIWYVISVFFTNHLWSSLWLTAVLLVTLIVSRVPLKMYWSGLKPFLIIILITVCLQVLFSSGGQIYWHYGWISITSDGIANSFLIFYRFTVIITASTVLTATTPTLQLANAFSWLIKPLKWIKVPVDKISLMLSIALRFVPTIMNDIKVIMDAQRSRGMNFHQGNIMTRLKHLLPIVIPLFVSAFQHSEDLATAMEARGYSLDRPRTEYRQLQWHSRDTVAIVLIILVDVGIGILNFI</sequence>
<dbReference type="AlphaFoldDB" id="A0A9E2KU82"/>
<dbReference type="PANTHER" id="PTHR33514:SF13">
    <property type="entry name" value="PROTEIN ABCI12, CHLOROPLASTIC"/>
    <property type="match status" value="1"/>
</dbReference>
<dbReference type="CDD" id="cd16914">
    <property type="entry name" value="EcfT"/>
    <property type="match status" value="1"/>
</dbReference>
<evidence type="ECO:0000313" key="6">
    <source>
        <dbReference type="EMBL" id="MBU3830186.1"/>
    </source>
</evidence>
<dbReference type="Pfam" id="PF02361">
    <property type="entry name" value="CbiQ"/>
    <property type="match status" value="1"/>
</dbReference>
<comment type="subcellular location">
    <subcellularLocation>
        <location evidence="1">Membrane</location>
        <topology evidence="1">Multi-pass membrane protein</topology>
    </subcellularLocation>
</comment>
<accession>A0A9E2KU82</accession>
<gene>
    <name evidence="6" type="ORF">H9843_04765</name>
</gene>
<organism evidence="6 7">
    <name type="scientific">Candidatus Limosilactobacillus merdavium</name>
    <dbReference type="NCBI Taxonomy" id="2838651"/>
    <lineage>
        <taxon>Bacteria</taxon>
        <taxon>Bacillati</taxon>
        <taxon>Bacillota</taxon>
        <taxon>Bacilli</taxon>
        <taxon>Lactobacillales</taxon>
        <taxon>Lactobacillaceae</taxon>
        <taxon>Limosilactobacillus</taxon>
    </lineage>
</organism>
<evidence type="ECO:0000256" key="3">
    <source>
        <dbReference type="ARBA" id="ARBA00022989"/>
    </source>
</evidence>
<evidence type="ECO:0000256" key="5">
    <source>
        <dbReference type="SAM" id="Phobius"/>
    </source>
</evidence>
<keyword evidence="2 5" id="KW-0812">Transmembrane</keyword>
<reference evidence="6" key="1">
    <citation type="journal article" date="2021" name="PeerJ">
        <title>Extensive microbial diversity within the chicken gut microbiome revealed by metagenomics and culture.</title>
        <authorList>
            <person name="Gilroy R."/>
            <person name="Ravi A."/>
            <person name="Getino M."/>
            <person name="Pursley I."/>
            <person name="Horton D.L."/>
            <person name="Alikhan N.F."/>
            <person name="Baker D."/>
            <person name="Gharbi K."/>
            <person name="Hall N."/>
            <person name="Watson M."/>
            <person name="Adriaenssens E.M."/>
            <person name="Foster-Nyarko E."/>
            <person name="Jarju S."/>
            <person name="Secka A."/>
            <person name="Antonio M."/>
            <person name="Oren A."/>
            <person name="Chaudhuri R.R."/>
            <person name="La Ragione R."/>
            <person name="Hildebrand F."/>
            <person name="Pallen M.J."/>
        </authorList>
    </citation>
    <scope>NUCLEOTIDE SEQUENCE</scope>
    <source>
        <strain evidence="6">876</strain>
    </source>
</reference>
<dbReference type="GO" id="GO:0005886">
    <property type="term" value="C:plasma membrane"/>
    <property type="evidence" value="ECO:0007669"/>
    <property type="project" value="TreeGrafter"/>
</dbReference>
<protein>
    <submittedName>
        <fullName evidence="6">Energy-coupling factor transporter transmembrane protein EcfT</fullName>
    </submittedName>
</protein>
<evidence type="ECO:0000256" key="2">
    <source>
        <dbReference type="ARBA" id="ARBA00022692"/>
    </source>
</evidence>
<dbReference type="InterPro" id="IPR003339">
    <property type="entry name" value="ABC/ECF_trnsptr_transmembrane"/>
</dbReference>
<dbReference type="EMBL" id="JAHLFK010000050">
    <property type="protein sequence ID" value="MBU3830186.1"/>
    <property type="molecule type" value="Genomic_DNA"/>
</dbReference>
<keyword evidence="3 5" id="KW-1133">Transmembrane helix</keyword>
<keyword evidence="4 5" id="KW-0472">Membrane</keyword>